<dbReference type="OrthoDB" id="5977307at2759"/>
<dbReference type="Gene3D" id="3.30.70.1820">
    <property type="entry name" value="L1 transposable element, RRM domain"/>
    <property type="match status" value="1"/>
</dbReference>
<comment type="caution">
    <text evidence="3">The sequence shown here is derived from an EMBL/GenBank/DDBJ whole genome shotgun (WGS) entry which is preliminary data.</text>
</comment>
<reference evidence="3" key="1">
    <citation type="submission" date="2023-01" db="EMBL/GenBank/DDBJ databases">
        <title>Genome assembly of the deep-sea coral Lophelia pertusa.</title>
        <authorList>
            <person name="Herrera S."/>
            <person name="Cordes E."/>
        </authorList>
    </citation>
    <scope>NUCLEOTIDE SEQUENCE</scope>
    <source>
        <strain evidence="3">USNM1676648</strain>
        <tissue evidence="3">Polyp</tissue>
    </source>
</reference>
<dbReference type="Proteomes" id="UP001163046">
    <property type="component" value="Unassembled WGS sequence"/>
</dbReference>
<feature type="region of interest" description="Disordered" evidence="2">
    <location>
        <begin position="72"/>
        <end position="121"/>
    </location>
</feature>
<feature type="compositionally biased region" description="Basic residues" evidence="2">
    <location>
        <begin position="84"/>
        <end position="100"/>
    </location>
</feature>
<evidence type="ECO:0000313" key="4">
    <source>
        <dbReference type="Proteomes" id="UP001163046"/>
    </source>
</evidence>
<evidence type="ECO:0000256" key="1">
    <source>
        <dbReference type="SAM" id="Coils"/>
    </source>
</evidence>
<sequence length="140" mass="16608">MEFANSQIEELKKKDEENADKIKKLEDQLLYQEVYSRRENMRFFKIPEETEGHKDMGEVIHKFIRDELNIDDPGSIEFQEPTGRAHKQTKTHTHTRKIGIKQREKEEAMAENEKKKEGKMAYFSKPEPDKLYIDGKLIPL</sequence>
<dbReference type="EMBL" id="MU827307">
    <property type="protein sequence ID" value="KAJ7361985.1"/>
    <property type="molecule type" value="Genomic_DNA"/>
</dbReference>
<proteinExistence type="predicted"/>
<keyword evidence="1" id="KW-0175">Coiled coil</keyword>
<keyword evidence="4" id="KW-1185">Reference proteome</keyword>
<protein>
    <submittedName>
        <fullName evidence="3">Uncharacterized protein</fullName>
    </submittedName>
</protein>
<evidence type="ECO:0000256" key="2">
    <source>
        <dbReference type="SAM" id="MobiDB-lite"/>
    </source>
</evidence>
<gene>
    <name evidence="3" type="ORF">OS493_013071</name>
</gene>
<accession>A0A9W9YPV1</accession>
<evidence type="ECO:0000313" key="3">
    <source>
        <dbReference type="EMBL" id="KAJ7361985.1"/>
    </source>
</evidence>
<organism evidence="3 4">
    <name type="scientific">Desmophyllum pertusum</name>
    <dbReference type="NCBI Taxonomy" id="174260"/>
    <lineage>
        <taxon>Eukaryota</taxon>
        <taxon>Metazoa</taxon>
        <taxon>Cnidaria</taxon>
        <taxon>Anthozoa</taxon>
        <taxon>Hexacorallia</taxon>
        <taxon>Scleractinia</taxon>
        <taxon>Caryophylliina</taxon>
        <taxon>Caryophylliidae</taxon>
        <taxon>Desmophyllum</taxon>
    </lineage>
</organism>
<dbReference type="AlphaFoldDB" id="A0A9W9YPV1"/>
<feature type="coiled-coil region" evidence="1">
    <location>
        <begin position="1"/>
        <end position="28"/>
    </location>
</feature>
<feature type="compositionally biased region" description="Basic and acidic residues" evidence="2">
    <location>
        <begin position="101"/>
        <end position="119"/>
    </location>
</feature>
<name>A0A9W9YPV1_9CNID</name>